<name>A0ABR4CA04_9HELO</name>
<comment type="caution">
    <text evidence="1">The sequence shown here is derived from an EMBL/GenBank/DDBJ whole genome shotgun (WGS) entry which is preliminary data.</text>
</comment>
<evidence type="ECO:0000313" key="1">
    <source>
        <dbReference type="EMBL" id="KAL2065993.1"/>
    </source>
</evidence>
<gene>
    <name evidence="1" type="ORF">VTL71DRAFT_2064</name>
</gene>
<accession>A0ABR4CA04</accession>
<evidence type="ECO:0000313" key="2">
    <source>
        <dbReference type="Proteomes" id="UP001595075"/>
    </source>
</evidence>
<protein>
    <submittedName>
        <fullName evidence="1">Uncharacterized protein</fullName>
    </submittedName>
</protein>
<reference evidence="1 2" key="1">
    <citation type="journal article" date="2024" name="Commun. Biol.">
        <title>Comparative genomic analysis of thermophilic fungi reveals convergent evolutionary adaptations and gene losses.</title>
        <authorList>
            <person name="Steindorff A.S."/>
            <person name="Aguilar-Pontes M.V."/>
            <person name="Robinson A.J."/>
            <person name="Andreopoulos B."/>
            <person name="LaButti K."/>
            <person name="Kuo A."/>
            <person name="Mondo S."/>
            <person name="Riley R."/>
            <person name="Otillar R."/>
            <person name="Haridas S."/>
            <person name="Lipzen A."/>
            <person name="Grimwood J."/>
            <person name="Schmutz J."/>
            <person name="Clum A."/>
            <person name="Reid I.D."/>
            <person name="Moisan M.C."/>
            <person name="Butler G."/>
            <person name="Nguyen T.T.M."/>
            <person name="Dewar K."/>
            <person name="Conant G."/>
            <person name="Drula E."/>
            <person name="Henrissat B."/>
            <person name="Hansel C."/>
            <person name="Singer S."/>
            <person name="Hutchinson M.I."/>
            <person name="de Vries R.P."/>
            <person name="Natvig D.O."/>
            <person name="Powell A.J."/>
            <person name="Tsang A."/>
            <person name="Grigoriev I.V."/>
        </authorList>
    </citation>
    <scope>NUCLEOTIDE SEQUENCE [LARGE SCALE GENOMIC DNA]</scope>
    <source>
        <strain evidence="1 2">CBS 494.80</strain>
    </source>
</reference>
<dbReference type="Proteomes" id="UP001595075">
    <property type="component" value="Unassembled WGS sequence"/>
</dbReference>
<keyword evidence="2" id="KW-1185">Reference proteome</keyword>
<dbReference type="EMBL" id="JAZHXI010000011">
    <property type="protein sequence ID" value="KAL2065993.1"/>
    <property type="molecule type" value="Genomic_DNA"/>
</dbReference>
<sequence>MLDQGTGANAGAGLSSPPAQILQLEEHEEEILKRQLHTANSQASSLYLVQRDVELRAIGAILLATLAGTFTFGNIAPNFQAFTTGVAASGKIFNLYLEGHHWICLSLIDRS</sequence>
<feature type="non-terminal residue" evidence="1">
    <location>
        <position position="111"/>
    </location>
</feature>
<organism evidence="1 2">
    <name type="scientific">Oculimacula yallundae</name>
    <dbReference type="NCBI Taxonomy" id="86028"/>
    <lineage>
        <taxon>Eukaryota</taxon>
        <taxon>Fungi</taxon>
        <taxon>Dikarya</taxon>
        <taxon>Ascomycota</taxon>
        <taxon>Pezizomycotina</taxon>
        <taxon>Leotiomycetes</taxon>
        <taxon>Helotiales</taxon>
        <taxon>Ploettnerulaceae</taxon>
        <taxon>Oculimacula</taxon>
    </lineage>
</organism>
<proteinExistence type="predicted"/>